<dbReference type="InterPro" id="IPR008514">
    <property type="entry name" value="T6SS_Hcp"/>
</dbReference>
<dbReference type="InterPro" id="IPR036624">
    <property type="entry name" value="Hcp1-lik_sf"/>
</dbReference>
<sequence length="355" mass="37507">MSGSDGTTTIYMCFGSVRGESEVPAKVRKAPASGGWMQVMSCNFAGAMHYGQRFAQETEGGGQVSPIVITKQTDASSTGLFREALLGTFDKNVVITFMRSGTDGPQEYLRLELQGCGLVDFQIDGGHDERATERFAIRYGQMSIITGNFDKGGTATGNAIASIVNQSSGQAALPAPTVTRPAQGQTESTGMSGSESTIFMCYGSVRGESEVPAKVRKAPASGGWMKLLTCSFAGSVNYGQRFAQKTDGGGDVTPVTVTKVTDASSTGLFREALLGTFDKNVVITFMRSGPDGPQEYLRLELQGCGLVDFQMDSGGDKRATERFSIRYGQMSVISSGFDKAGIASTLGFATVVNQA</sequence>
<accession>A0ABS7AI17</accession>
<proteinExistence type="predicted"/>
<dbReference type="InterPro" id="IPR053165">
    <property type="entry name" value="HSI-I_assembly_Hcp1"/>
</dbReference>
<evidence type="ECO:0000256" key="1">
    <source>
        <dbReference type="SAM" id="MobiDB-lite"/>
    </source>
</evidence>
<keyword evidence="3" id="KW-1185">Reference proteome</keyword>
<dbReference type="Gene3D" id="2.30.110.20">
    <property type="entry name" value="Hcp1-like"/>
    <property type="match status" value="2"/>
</dbReference>
<protein>
    <submittedName>
        <fullName evidence="2">Type VI secretion system tube protein Hcp</fullName>
    </submittedName>
</protein>
<feature type="region of interest" description="Disordered" evidence="1">
    <location>
        <begin position="172"/>
        <end position="193"/>
    </location>
</feature>
<dbReference type="Pfam" id="PF05638">
    <property type="entry name" value="T6SS_HCP"/>
    <property type="match status" value="2"/>
</dbReference>
<dbReference type="PANTHER" id="PTHR36152">
    <property type="entry name" value="CYTOPLASMIC PROTEIN-RELATED"/>
    <property type="match status" value="1"/>
</dbReference>
<dbReference type="SUPFAM" id="SSF141452">
    <property type="entry name" value="Hcp1-like"/>
    <property type="match status" value="2"/>
</dbReference>
<name>A0ABS7AI17_9PROT</name>
<evidence type="ECO:0000313" key="2">
    <source>
        <dbReference type="EMBL" id="MBW6400955.1"/>
    </source>
</evidence>
<dbReference type="EMBL" id="JAHYBZ010000009">
    <property type="protein sequence ID" value="MBW6400955.1"/>
    <property type="molecule type" value="Genomic_DNA"/>
</dbReference>
<dbReference type="PANTHER" id="PTHR36152:SF1">
    <property type="entry name" value="UBIQUITIN-LIKE DOMAIN-CONTAINING PROTEIN"/>
    <property type="match status" value="1"/>
</dbReference>
<comment type="caution">
    <text evidence="2">The sequence shown here is derived from an EMBL/GenBank/DDBJ whole genome shotgun (WGS) entry which is preliminary data.</text>
</comment>
<gene>
    <name evidence="2" type="ORF">KPL78_24060</name>
</gene>
<dbReference type="Proteomes" id="UP001196565">
    <property type="component" value="Unassembled WGS sequence"/>
</dbReference>
<evidence type="ECO:0000313" key="3">
    <source>
        <dbReference type="Proteomes" id="UP001196565"/>
    </source>
</evidence>
<dbReference type="RefSeq" id="WP_219765521.1">
    <property type="nucleotide sequence ID" value="NZ_JAHYBZ010000009.1"/>
</dbReference>
<organism evidence="2 3">
    <name type="scientific">Roseomonas alba</name>
    <dbReference type="NCBI Taxonomy" id="2846776"/>
    <lineage>
        <taxon>Bacteria</taxon>
        <taxon>Pseudomonadati</taxon>
        <taxon>Pseudomonadota</taxon>
        <taxon>Alphaproteobacteria</taxon>
        <taxon>Acetobacterales</taxon>
        <taxon>Roseomonadaceae</taxon>
        <taxon>Roseomonas</taxon>
    </lineage>
</organism>
<reference evidence="2 3" key="1">
    <citation type="submission" date="2021-07" db="EMBL/GenBank/DDBJ databases">
        <authorList>
            <person name="So Y."/>
        </authorList>
    </citation>
    <scope>NUCLEOTIDE SEQUENCE [LARGE SCALE GENOMIC DNA]</scope>
    <source>
        <strain evidence="2 3">HJA6</strain>
    </source>
</reference>
<feature type="compositionally biased region" description="Low complexity" evidence="1">
    <location>
        <begin position="183"/>
        <end position="193"/>
    </location>
</feature>